<feature type="transmembrane region" description="Helical" evidence="1">
    <location>
        <begin position="132"/>
        <end position="149"/>
    </location>
</feature>
<evidence type="ECO:0000313" key="2">
    <source>
        <dbReference type="EMBL" id="KIE05996.1"/>
    </source>
</evidence>
<feature type="transmembrane region" description="Helical" evidence="1">
    <location>
        <begin position="834"/>
        <end position="853"/>
    </location>
</feature>
<name>A0A0C1N103_9RICK</name>
<dbReference type="InterPro" id="IPR019286">
    <property type="entry name" value="DUF2339_TM"/>
</dbReference>
<feature type="transmembrane region" description="Helical" evidence="1">
    <location>
        <begin position="269"/>
        <end position="286"/>
    </location>
</feature>
<dbReference type="Proteomes" id="UP000031258">
    <property type="component" value="Unassembled WGS sequence"/>
</dbReference>
<evidence type="ECO:0000256" key="1">
    <source>
        <dbReference type="SAM" id="Phobius"/>
    </source>
</evidence>
<feature type="transmembrane region" description="Helical" evidence="1">
    <location>
        <begin position="193"/>
        <end position="212"/>
    </location>
</feature>
<dbReference type="EMBL" id="JSWE01000058">
    <property type="protein sequence ID" value="KIE05996.1"/>
    <property type="molecule type" value="Genomic_DNA"/>
</dbReference>
<feature type="transmembrane region" description="Helical" evidence="1">
    <location>
        <begin position="898"/>
        <end position="916"/>
    </location>
</feature>
<keyword evidence="1" id="KW-0812">Transmembrane</keyword>
<dbReference type="AlphaFoldDB" id="A0A0C1N103"/>
<feature type="transmembrane region" description="Helical" evidence="1">
    <location>
        <begin position="358"/>
        <end position="376"/>
    </location>
</feature>
<proteinExistence type="predicted"/>
<feature type="transmembrane region" description="Helical" evidence="1">
    <location>
        <begin position="802"/>
        <end position="822"/>
    </location>
</feature>
<protein>
    <recommendedName>
        <fullName evidence="4">DUF2339 domain-containing protein</fullName>
    </recommendedName>
</protein>
<gene>
    <name evidence="2" type="ORF">NF27_CG01760</name>
</gene>
<feature type="transmembrane region" description="Helical" evidence="1">
    <location>
        <begin position="245"/>
        <end position="263"/>
    </location>
</feature>
<feature type="transmembrane region" description="Helical" evidence="1">
    <location>
        <begin position="928"/>
        <end position="950"/>
    </location>
</feature>
<organism evidence="2 3">
    <name type="scientific">Candidatus Jidaibacter acanthamoebae</name>
    <dbReference type="NCBI Taxonomy" id="86105"/>
    <lineage>
        <taxon>Bacteria</taxon>
        <taxon>Pseudomonadati</taxon>
        <taxon>Pseudomonadota</taxon>
        <taxon>Alphaproteobacteria</taxon>
        <taxon>Rickettsiales</taxon>
        <taxon>Candidatus Midichloriaceae</taxon>
        <taxon>Candidatus Jidaibacter</taxon>
    </lineage>
</organism>
<dbReference type="PANTHER" id="PTHR38434:SF1">
    <property type="entry name" value="BLL2549 PROTEIN"/>
    <property type="match status" value="1"/>
</dbReference>
<keyword evidence="3" id="KW-1185">Reference proteome</keyword>
<evidence type="ECO:0000313" key="3">
    <source>
        <dbReference type="Proteomes" id="UP000031258"/>
    </source>
</evidence>
<feature type="transmembrane region" description="Helical" evidence="1">
    <location>
        <begin position="743"/>
        <end position="759"/>
    </location>
</feature>
<feature type="transmembrane region" description="Helical" evidence="1">
    <location>
        <begin position="675"/>
        <end position="692"/>
    </location>
</feature>
<feature type="transmembrane region" description="Helical" evidence="1">
    <location>
        <begin position="462"/>
        <end position="483"/>
    </location>
</feature>
<feature type="transmembrane region" description="Helical" evidence="1">
    <location>
        <begin position="704"/>
        <end position="723"/>
    </location>
</feature>
<feature type="transmembrane region" description="Helical" evidence="1">
    <location>
        <begin position="873"/>
        <end position="891"/>
    </location>
</feature>
<dbReference type="InterPro" id="IPR014600">
    <property type="entry name" value="UCP035905_mem"/>
</dbReference>
<dbReference type="PIRSF" id="PIRSF035905">
    <property type="entry name" value="UCP035905_mp"/>
    <property type="match status" value="1"/>
</dbReference>
<feature type="transmembrane region" description="Helical" evidence="1">
    <location>
        <begin position="527"/>
        <end position="544"/>
    </location>
</feature>
<feature type="transmembrane region" description="Helical" evidence="1">
    <location>
        <begin position="489"/>
        <end position="507"/>
    </location>
</feature>
<feature type="transmembrane region" description="Helical" evidence="1">
    <location>
        <begin position="218"/>
        <end position="238"/>
    </location>
</feature>
<feature type="transmembrane region" description="Helical" evidence="1">
    <location>
        <begin position="766"/>
        <end position="790"/>
    </location>
</feature>
<feature type="transmembrane region" description="Helical" evidence="1">
    <location>
        <begin position="645"/>
        <end position="663"/>
    </location>
</feature>
<feature type="transmembrane region" description="Helical" evidence="1">
    <location>
        <begin position="320"/>
        <end position="337"/>
    </location>
</feature>
<accession>A0A0C1N103</accession>
<feature type="transmembrane region" description="Helical" evidence="1">
    <location>
        <begin position="409"/>
        <end position="426"/>
    </location>
</feature>
<dbReference type="Pfam" id="PF10101">
    <property type="entry name" value="DUF2339"/>
    <property type="match status" value="1"/>
</dbReference>
<reference evidence="2 3" key="1">
    <citation type="submission" date="2014-11" db="EMBL/GenBank/DDBJ databases">
        <title>A Rickettsiales Symbiont of Amoebae With Ancient Features.</title>
        <authorList>
            <person name="Schulz F."/>
            <person name="Martijn J."/>
            <person name="Wascher F."/>
            <person name="Kostanjsek R."/>
            <person name="Ettema T.J."/>
            <person name="Horn M."/>
        </authorList>
    </citation>
    <scope>NUCLEOTIDE SEQUENCE [LARGE SCALE GENOMIC DNA]</scope>
    <source>
        <strain evidence="2 3">UWC36</strain>
    </source>
</reference>
<keyword evidence="1" id="KW-0472">Membrane</keyword>
<feature type="transmembrane region" description="Helical" evidence="1">
    <location>
        <begin position="382"/>
        <end position="402"/>
    </location>
</feature>
<feature type="transmembrane region" description="Helical" evidence="1">
    <location>
        <begin position="161"/>
        <end position="181"/>
    </location>
</feature>
<dbReference type="PANTHER" id="PTHR38434">
    <property type="entry name" value="BLL2549 PROTEIN"/>
    <property type="match status" value="1"/>
</dbReference>
<keyword evidence="1" id="KW-1133">Transmembrane helix</keyword>
<evidence type="ECO:0008006" key="4">
    <source>
        <dbReference type="Google" id="ProtNLM"/>
    </source>
</evidence>
<feature type="transmembrane region" description="Helical" evidence="1">
    <location>
        <begin position="432"/>
        <end position="450"/>
    </location>
</feature>
<feature type="transmembrane region" description="Helical" evidence="1">
    <location>
        <begin position="12"/>
        <end position="30"/>
    </location>
</feature>
<feature type="transmembrane region" description="Helical" evidence="1">
    <location>
        <begin position="550"/>
        <end position="567"/>
    </location>
</feature>
<sequence length="961" mass="108133">MRMIMKYIGDWGLYHIIIVISIIVTWLNYLRINSLEKQISFLKNELQRVFNPVKAEGKTLLKENLSLTNVDAEQTKASTIPSRQQSKEDILSFNTSHQEMPKDIASGVRGNEEVYEKIKPQESFEHKFGTKLSVWIGGIALILAVFYMVKYSIEVGLVNPTTRVILGIFFGIGLLYVGHIVRDKTNLANGKRIAQACSGAGIASLYICIFSAVTLYYLIPVVVGLIGMTIVTLTAIILSLRHGAPIAILGLVGGFLTPIMVGIQGIDTPVMFLYLYFVLTGLMVVIKKQNWWFLAAPVVLCAFLWVIFWLFAGYVRAFDTIWLSIFLIAISGTIITLSKDEHDSHDAVDIRSGSKISALNYFAIGGALSLMAVITKHSNFSAMEWGLFSLLSLGTICLAYFNQKLYGKFPFISCLISIALLWFWNYDQTGHFIFMILLFSLIYMGSSYFLQWESRDPRLWGLLFAVSSIGYYIVSCYNINFYLSAGKVSYLWGGIALLTALLAFFIFKQVQSRIPENHPYKEHVSAIYAAICTAFISISFAAVIGYDSLYVAIALQMMFVAWINTRTNIKALKHIITTLAFIFGALIIPKIFTILGRINFHHIFNTQFYELKNIDNVGTFFSHTYGLITLTACIFIWFLSRTFKILGLMLITSFICQLLFSTWPIQGKAIAEAPLLHLGLPALCFLITDYLLPKEKDGALNNVFDVATVALLSLTSYCVIRYLFQTADQSFLSEAAGFLERGIITNIFLVIGLASISLGKHENRRGLILSGLTLYAISVFRVCCYDLIIYNPLYSSQSVGGLPILNSLLIVYALPIFWIRAFINNFPLVNKNSWISYGYALMMILAFTYVTLNIRQFFQGSYLNGFQTSNTEIYTYSIVWLIFGLGLLFLGTMRNDRMIRISSLIVMVAVIGKVFLYDAGELSGLYRVFSFFGLGFSLLGLSWFYTKFVLTTAKETLNIRL</sequence>
<feature type="transmembrane region" description="Helical" evidence="1">
    <location>
        <begin position="579"/>
        <end position="600"/>
    </location>
</feature>
<comment type="caution">
    <text evidence="2">The sequence shown here is derived from an EMBL/GenBank/DDBJ whole genome shotgun (WGS) entry which is preliminary data.</text>
</comment>
<dbReference type="STRING" id="86105.NF27_CG01760"/>
<feature type="transmembrane region" description="Helical" evidence="1">
    <location>
        <begin position="293"/>
        <end position="314"/>
    </location>
</feature>
<feature type="transmembrane region" description="Helical" evidence="1">
    <location>
        <begin position="620"/>
        <end position="638"/>
    </location>
</feature>